<dbReference type="Gene3D" id="2.40.50.140">
    <property type="entry name" value="Nucleic acid-binding proteins"/>
    <property type="match status" value="2"/>
</dbReference>
<feature type="domain" description="ATP-dependent DNA ligase family profile" evidence="12">
    <location>
        <begin position="593"/>
        <end position="739"/>
    </location>
</feature>
<dbReference type="GO" id="GO:0006281">
    <property type="term" value="P:DNA repair"/>
    <property type="evidence" value="ECO:0007669"/>
    <property type="project" value="UniProtKB-KW"/>
</dbReference>
<keyword evidence="6 9" id="KW-0067">ATP-binding</keyword>
<dbReference type="GO" id="GO:0005524">
    <property type="term" value="F:ATP binding"/>
    <property type="evidence" value="ECO:0007669"/>
    <property type="project" value="UniProtKB-KW"/>
</dbReference>
<comment type="similarity">
    <text evidence="2 10">Belongs to the ATP-dependent DNA ligase family.</text>
</comment>
<evidence type="ECO:0000259" key="12">
    <source>
        <dbReference type="PROSITE" id="PS50160"/>
    </source>
</evidence>
<dbReference type="Pfam" id="PF04675">
    <property type="entry name" value="DNA_ligase_A_N"/>
    <property type="match status" value="1"/>
</dbReference>
<dbReference type="EC" id="6.5.1.1" evidence="9"/>
<dbReference type="InterPro" id="IPR016059">
    <property type="entry name" value="DNA_ligase_ATP-dep_CS"/>
</dbReference>
<comment type="subcellular location">
    <subcellularLocation>
        <location evidence="1">Nucleus</location>
    </subcellularLocation>
</comment>
<feature type="region of interest" description="Disordered" evidence="11">
    <location>
        <begin position="1"/>
        <end position="81"/>
    </location>
</feature>
<evidence type="ECO:0000313" key="13">
    <source>
        <dbReference type="EMBL" id="VWO97197.1"/>
    </source>
</evidence>
<protein>
    <recommendedName>
        <fullName evidence="9">DNA ligase</fullName>
        <ecNumber evidence="9">6.5.1.1</ecNumber>
    </recommendedName>
</protein>
<feature type="compositionally biased region" description="Polar residues" evidence="11">
    <location>
        <begin position="1"/>
        <end position="14"/>
    </location>
</feature>
<dbReference type="FunFam" id="3.30.470.30:FF:000002">
    <property type="entry name" value="DNA ligase"/>
    <property type="match status" value="1"/>
</dbReference>
<feature type="compositionally biased region" description="Polar residues" evidence="11">
    <location>
        <begin position="43"/>
        <end position="52"/>
    </location>
</feature>
<keyword evidence="9" id="KW-0227">DNA damage</keyword>
<evidence type="ECO:0000256" key="8">
    <source>
        <dbReference type="ARBA" id="ARBA00034003"/>
    </source>
</evidence>
<evidence type="ECO:0000256" key="4">
    <source>
        <dbReference type="ARBA" id="ARBA00022705"/>
    </source>
</evidence>
<dbReference type="Gene3D" id="1.10.3260.10">
    <property type="entry name" value="DNA ligase, ATP-dependent, N-terminal domain"/>
    <property type="match status" value="1"/>
</dbReference>
<dbReference type="NCBIfam" id="TIGR00574">
    <property type="entry name" value="dnl1"/>
    <property type="match status" value="1"/>
</dbReference>
<evidence type="ECO:0000256" key="9">
    <source>
        <dbReference type="RuleBase" id="RU000617"/>
    </source>
</evidence>
<dbReference type="GO" id="GO:0006310">
    <property type="term" value="P:DNA recombination"/>
    <property type="evidence" value="ECO:0007669"/>
    <property type="project" value="UniProtKB-KW"/>
</dbReference>
<dbReference type="AlphaFoldDB" id="A0A5K1JXV7"/>
<dbReference type="InterPro" id="IPR012340">
    <property type="entry name" value="NA-bd_OB-fold"/>
</dbReference>
<feature type="region of interest" description="Disordered" evidence="11">
    <location>
        <begin position="685"/>
        <end position="705"/>
    </location>
</feature>
<keyword evidence="9" id="KW-0234">DNA repair</keyword>
<evidence type="ECO:0000256" key="10">
    <source>
        <dbReference type="RuleBase" id="RU004196"/>
    </source>
</evidence>
<dbReference type="InterPro" id="IPR012310">
    <property type="entry name" value="DNA_ligase_ATP-dep_cent"/>
</dbReference>
<dbReference type="InterPro" id="IPR050191">
    <property type="entry name" value="ATP-dep_DNA_ligase"/>
</dbReference>
<organism evidence="13">
    <name type="scientific">Ganoderma boninense</name>
    <dbReference type="NCBI Taxonomy" id="34458"/>
    <lineage>
        <taxon>Eukaryota</taxon>
        <taxon>Fungi</taxon>
        <taxon>Dikarya</taxon>
        <taxon>Basidiomycota</taxon>
        <taxon>Agaricomycotina</taxon>
        <taxon>Agaricomycetes</taxon>
        <taxon>Polyporales</taxon>
        <taxon>Polyporaceae</taxon>
        <taxon>Ganoderma</taxon>
    </lineage>
</organism>
<comment type="catalytic activity">
    <reaction evidence="8 9">
        <text>ATP + (deoxyribonucleotide)n-3'-hydroxyl + 5'-phospho-(deoxyribonucleotide)m = (deoxyribonucleotide)n+m + AMP + diphosphate.</text>
        <dbReference type="EC" id="6.5.1.1"/>
    </reaction>
</comment>
<accession>A0A5K1JXV7</accession>
<dbReference type="GO" id="GO:0005634">
    <property type="term" value="C:nucleus"/>
    <property type="evidence" value="ECO:0007669"/>
    <property type="project" value="UniProtKB-SubCell"/>
</dbReference>
<dbReference type="PANTHER" id="PTHR45674">
    <property type="entry name" value="DNA LIGASE 1/3 FAMILY MEMBER"/>
    <property type="match status" value="1"/>
</dbReference>
<dbReference type="InterPro" id="IPR012308">
    <property type="entry name" value="DNA_ligase_ATP-dep_N"/>
</dbReference>
<name>A0A5K1JXV7_9APHY</name>
<keyword evidence="7" id="KW-0539">Nucleus</keyword>
<dbReference type="SUPFAM" id="SSF117018">
    <property type="entry name" value="ATP-dependent DNA ligase DNA-binding domain"/>
    <property type="match status" value="1"/>
</dbReference>
<dbReference type="PROSITE" id="PS00697">
    <property type="entry name" value="DNA_LIGASE_A1"/>
    <property type="match status" value="1"/>
</dbReference>
<evidence type="ECO:0000256" key="2">
    <source>
        <dbReference type="ARBA" id="ARBA00007572"/>
    </source>
</evidence>
<dbReference type="GO" id="GO:0071897">
    <property type="term" value="P:DNA biosynthetic process"/>
    <property type="evidence" value="ECO:0007669"/>
    <property type="project" value="InterPro"/>
</dbReference>
<sequence>MPKHSLASSASPARNSKKSKVSSGGSQSRLESFFGTPKCRSPSADTLSQTTGAVAASSKPPAQNRVLEKGKKADRPSTDEELAWSLASADGLDLETLRKLESDRRNDVHLSGATSSKSTNPEVIDVDALGETALQHTAGPSFPATPAESAPPGVISSSPSNKRRLSVVQRTIGNASPSKYPTYSPLDVDPPSYNVLCEVWDANAPVPYSFLAHTLATLSGTRSRIAKLDTLTNAFRSVSRHHPPSLLPALYLLSNSLSPPYSPIELGLGPSIISKAIQHVSGLSSAALKRLYNATGDPGDVAFEAKSNVRTLVPHPPLLVTGVYASLLKIANAKGPGATKTKQAVVEKLLVSAQGEETRFLVRTLCQNLRVGAVRTSLAALGRAMVLSPPQTLSAPIADSSPFGVSAELLAEVKPLNGQKKKVADEARDTLGEVYLRAESLIKRVYVQHPNYDHIVEALLAVGLDGLAAQLPLTVGVPLLPTLGSPTRSLDEIYDRLGLLPFTAEFKYDGQRAQIHAFRDENHKAFVKIFSRHLEDMTEKYPDVVSLVDTLFRTSPQTESFIMDAEVVAIDPMTGALKTFQELSNRARKDVKLDEVKVSVCVFAFDLMYLDGQILLERPFRERRTLLRTRFPPYTPQQRDAARFDHVKSVESEEGRDAVEEFWQTAVNSSSEGLMVKLLDNGEVLEEPNQKKDKPRRKPLPATYEPGLGDSLDLVPIGAWHGNGRKAQWWSPVLLAVWDPDAEKLVAVCKCMSGLKPEVYFKPQEVWEIRGADITISPVSVAALGLVSPTRGLSLRFPRFMSVRGDKGVEQASTPDFLAGMYRTQQAAGKDQTGADEGELVDVAFGDGYEDEEGRDSEGDS</sequence>
<dbReference type="CDD" id="cd07969">
    <property type="entry name" value="OBF_DNA_ligase_I"/>
    <property type="match status" value="1"/>
</dbReference>
<dbReference type="GO" id="GO:0006273">
    <property type="term" value="P:lagging strand elongation"/>
    <property type="evidence" value="ECO:0007669"/>
    <property type="project" value="TreeGrafter"/>
</dbReference>
<evidence type="ECO:0000256" key="1">
    <source>
        <dbReference type="ARBA" id="ARBA00004123"/>
    </source>
</evidence>
<proteinExistence type="inferred from homology"/>
<dbReference type="Pfam" id="PF01068">
    <property type="entry name" value="DNA_ligase_A_M"/>
    <property type="match status" value="1"/>
</dbReference>
<dbReference type="PANTHER" id="PTHR45674:SF9">
    <property type="entry name" value="DNA LIGASE 3"/>
    <property type="match status" value="1"/>
</dbReference>
<dbReference type="CDD" id="cd07900">
    <property type="entry name" value="Adenylation_DNA_ligase_I_Euk"/>
    <property type="match status" value="1"/>
</dbReference>
<evidence type="ECO:0000256" key="5">
    <source>
        <dbReference type="ARBA" id="ARBA00022741"/>
    </source>
</evidence>
<feature type="compositionally biased region" description="Basic and acidic residues" evidence="11">
    <location>
        <begin position="66"/>
        <end position="78"/>
    </location>
</feature>
<reference evidence="13" key="1">
    <citation type="submission" date="2019-10" db="EMBL/GenBank/DDBJ databases">
        <authorList>
            <person name="Nor Muhammad N."/>
        </authorList>
    </citation>
    <scope>NUCLEOTIDE SEQUENCE</scope>
</reference>
<dbReference type="EMBL" id="LR726188">
    <property type="protein sequence ID" value="VWO97197.1"/>
    <property type="molecule type" value="Genomic_DNA"/>
</dbReference>
<keyword evidence="9" id="KW-0233">DNA recombination</keyword>
<dbReference type="GO" id="GO:0003677">
    <property type="term" value="F:DNA binding"/>
    <property type="evidence" value="ECO:0007669"/>
    <property type="project" value="InterPro"/>
</dbReference>
<dbReference type="SUPFAM" id="SSF50249">
    <property type="entry name" value="Nucleic acid-binding proteins"/>
    <property type="match status" value="1"/>
</dbReference>
<feature type="region of interest" description="Disordered" evidence="11">
    <location>
        <begin position="825"/>
        <end position="861"/>
    </location>
</feature>
<evidence type="ECO:0000256" key="6">
    <source>
        <dbReference type="ARBA" id="ARBA00022840"/>
    </source>
</evidence>
<dbReference type="GO" id="GO:0003910">
    <property type="term" value="F:DNA ligase (ATP) activity"/>
    <property type="evidence" value="ECO:0007669"/>
    <property type="project" value="UniProtKB-EC"/>
</dbReference>
<keyword evidence="4" id="KW-0235">DNA replication</keyword>
<keyword evidence="3 9" id="KW-0436">Ligase</keyword>
<gene>
    <name evidence="13" type="primary">J9VE33</name>
</gene>
<dbReference type="Gene3D" id="3.30.470.30">
    <property type="entry name" value="DNA ligase/mRNA capping enzyme"/>
    <property type="match status" value="1"/>
</dbReference>
<evidence type="ECO:0000256" key="3">
    <source>
        <dbReference type="ARBA" id="ARBA00022598"/>
    </source>
</evidence>
<dbReference type="PROSITE" id="PS50160">
    <property type="entry name" value="DNA_LIGASE_A3"/>
    <property type="match status" value="1"/>
</dbReference>
<keyword evidence="5 9" id="KW-0547">Nucleotide-binding</keyword>
<dbReference type="SUPFAM" id="SSF56091">
    <property type="entry name" value="DNA ligase/mRNA capping enzyme, catalytic domain"/>
    <property type="match status" value="1"/>
</dbReference>
<feature type="region of interest" description="Disordered" evidence="11">
    <location>
        <begin position="136"/>
        <end position="167"/>
    </location>
</feature>
<evidence type="ECO:0000256" key="11">
    <source>
        <dbReference type="SAM" id="MobiDB-lite"/>
    </source>
</evidence>
<dbReference type="InterPro" id="IPR036599">
    <property type="entry name" value="DNA_ligase_N_sf"/>
</dbReference>
<evidence type="ECO:0000256" key="7">
    <source>
        <dbReference type="ARBA" id="ARBA00023242"/>
    </source>
</evidence>
<dbReference type="InterPro" id="IPR000977">
    <property type="entry name" value="DNA_ligase_ATP-dep"/>
</dbReference>